<dbReference type="GO" id="GO:0017148">
    <property type="term" value="P:negative regulation of translation"/>
    <property type="evidence" value="ECO:0007669"/>
    <property type="project" value="TreeGrafter"/>
</dbReference>
<dbReference type="InterPro" id="IPR004394">
    <property type="entry name" value="Iojap/RsfS/C7orf30"/>
</dbReference>
<protein>
    <submittedName>
        <fullName evidence="3">Oligomerization domain-containing protein</fullName>
    </submittedName>
</protein>
<dbReference type="HAMAP" id="MF_01477">
    <property type="entry name" value="Iojap_RsfS"/>
    <property type="match status" value="1"/>
</dbReference>
<dbReference type="Proteomes" id="UP000268162">
    <property type="component" value="Unassembled WGS sequence"/>
</dbReference>
<comment type="similarity">
    <text evidence="1">Belongs to the Iojap/RsfS family.</text>
</comment>
<dbReference type="PANTHER" id="PTHR21043">
    <property type="entry name" value="IOJAP SUPERFAMILY ORTHOLOG"/>
    <property type="match status" value="1"/>
</dbReference>
<dbReference type="SUPFAM" id="SSF81301">
    <property type="entry name" value="Nucleotidyltransferase"/>
    <property type="match status" value="1"/>
</dbReference>
<keyword evidence="4" id="KW-1185">Reference proteome</keyword>
<accession>A0A4P9ZY06</accession>
<dbReference type="NCBIfam" id="TIGR00090">
    <property type="entry name" value="rsfS_iojap_ybeB"/>
    <property type="match status" value="1"/>
</dbReference>
<dbReference type="GO" id="GO:0043023">
    <property type="term" value="F:ribosomal large subunit binding"/>
    <property type="evidence" value="ECO:0007669"/>
    <property type="project" value="TreeGrafter"/>
</dbReference>
<dbReference type="Pfam" id="PF02410">
    <property type="entry name" value="RsfS"/>
    <property type="match status" value="1"/>
</dbReference>
<dbReference type="GO" id="GO:0090071">
    <property type="term" value="P:negative regulation of ribosome biogenesis"/>
    <property type="evidence" value="ECO:0007669"/>
    <property type="project" value="TreeGrafter"/>
</dbReference>
<dbReference type="EMBL" id="ML002444">
    <property type="protein sequence ID" value="RKP37802.1"/>
    <property type="molecule type" value="Genomic_DNA"/>
</dbReference>
<reference evidence="4" key="1">
    <citation type="journal article" date="2018" name="Nat. Microbiol.">
        <title>Leveraging single-cell genomics to expand the fungal tree of life.</title>
        <authorList>
            <person name="Ahrendt S.R."/>
            <person name="Quandt C.A."/>
            <person name="Ciobanu D."/>
            <person name="Clum A."/>
            <person name="Salamov A."/>
            <person name="Andreopoulos B."/>
            <person name="Cheng J.F."/>
            <person name="Woyke T."/>
            <person name="Pelin A."/>
            <person name="Henrissat B."/>
            <person name="Reynolds N.K."/>
            <person name="Benny G.L."/>
            <person name="Smith M.E."/>
            <person name="James T.Y."/>
            <person name="Grigoriev I.V."/>
        </authorList>
    </citation>
    <scope>NUCLEOTIDE SEQUENCE [LARGE SCALE GENOMIC DNA]</scope>
    <source>
        <strain evidence="4">RSA 468</strain>
    </source>
</reference>
<dbReference type="STRING" id="215637.A0A4P9ZY06"/>
<dbReference type="PANTHER" id="PTHR21043:SF0">
    <property type="entry name" value="MITOCHONDRIAL ASSEMBLY OF RIBOSOMAL LARGE SUBUNIT PROTEIN 1"/>
    <property type="match status" value="1"/>
</dbReference>
<dbReference type="InterPro" id="IPR043519">
    <property type="entry name" value="NT_sf"/>
</dbReference>
<feature type="compositionally biased region" description="Low complexity" evidence="2">
    <location>
        <begin position="51"/>
        <end position="68"/>
    </location>
</feature>
<evidence type="ECO:0000313" key="3">
    <source>
        <dbReference type="EMBL" id="RKP37802.1"/>
    </source>
</evidence>
<name>A0A4P9ZY06_9FUNG</name>
<evidence type="ECO:0000256" key="2">
    <source>
        <dbReference type="SAM" id="MobiDB-lite"/>
    </source>
</evidence>
<proteinExistence type="inferred from homology"/>
<dbReference type="AlphaFoldDB" id="A0A4P9ZY06"/>
<feature type="region of interest" description="Disordered" evidence="2">
    <location>
        <begin position="34"/>
        <end position="69"/>
    </location>
</feature>
<sequence length="338" mass="37529">MCPAPAPPNGGIRCPRLESRRSALGRPSSHVQRFFATQSDLNLPPQDPVTPSEEALSEAPPAEVASETADYEAEFNGETANDSTPIDEWFVDPEFEAAASTSTTASGADPSSSTGLFSYPTATEAAVPRWQRASRSPLDQAKYDQAVADGLPWVQAHPLAYQWTSLATLPDWVQVCTDVLRHGRTQRITVLDMRRKCDWTEYMVIAESSSQRQIYAAVMDLQKTIKSLQKYQKTFRFRTAVDGADSEDWILLNLGRITVQVMTPAAREAYNLEGLWSAIQDPLLETPELLGDDGEATMPMDRIRDIMSREFKASARAKDTTYETITEQDTIDSVNLRS</sequence>
<gene>
    <name evidence="3" type="ORF">BJ085DRAFT_40419</name>
</gene>
<organism evidence="3 4">
    <name type="scientific">Dimargaris cristalligena</name>
    <dbReference type="NCBI Taxonomy" id="215637"/>
    <lineage>
        <taxon>Eukaryota</taxon>
        <taxon>Fungi</taxon>
        <taxon>Fungi incertae sedis</taxon>
        <taxon>Zoopagomycota</taxon>
        <taxon>Kickxellomycotina</taxon>
        <taxon>Dimargaritomycetes</taxon>
        <taxon>Dimargaritales</taxon>
        <taxon>Dimargaritaceae</taxon>
        <taxon>Dimargaris</taxon>
    </lineage>
</organism>
<dbReference type="Gene3D" id="3.30.460.10">
    <property type="entry name" value="Beta Polymerase, domain 2"/>
    <property type="match status" value="1"/>
</dbReference>
<evidence type="ECO:0000313" key="4">
    <source>
        <dbReference type="Proteomes" id="UP000268162"/>
    </source>
</evidence>
<evidence type="ECO:0000256" key="1">
    <source>
        <dbReference type="ARBA" id="ARBA00010574"/>
    </source>
</evidence>